<evidence type="ECO:0000313" key="2">
    <source>
        <dbReference type="EMBL" id="KAJ3097242.1"/>
    </source>
</evidence>
<accession>A0AAD5STX8</accession>
<comment type="caution">
    <text evidence="2">The sequence shown here is derived from an EMBL/GenBank/DDBJ whole genome shotgun (WGS) entry which is preliminary data.</text>
</comment>
<keyword evidence="3" id="KW-1185">Reference proteome</keyword>
<feature type="region of interest" description="Disordered" evidence="1">
    <location>
        <begin position="235"/>
        <end position="261"/>
    </location>
</feature>
<dbReference type="Proteomes" id="UP001211907">
    <property type="component" value="Unassembled WGS sequence"/>
</dbReference>
<proteinExistence type="predicted"/>
<evidence type="ECO:0000313" key="3">
    <source>
        <dbReference type="Proteomes" id="UP001211907"/>
    </source>
</evidence>
<name>A0AAD5STX8_9FUNG</name>
<protein>
    <submittedName>
        <fullName evidence="2">Uncharacterized protein</fullName>
    </submittedName>
</protein>
<organism evidence="2 3">
    <name type="scientific">Physocladia obscura</name>
    <dbReference type="NCBI Taxonomy" id="109957"/>
    <lineage>
        <taxon>Eukaryota</taxon>
        <taxon>Fungi</taxon>
        <taxon>Fungi incertae sedis</taxon>
        <taxon>Chytridiomycota</taxon>
        <taxon>Chytridiomycota incertae sedis</taxon>
        <taxon>Chytridiomycetes</taxon>
        <taxon>Chytridiales</taxon>
        <taxon>Chytriomycetaceae</taxon>
        <taxon>Physocladia</taxon>
    </lineage>
</organism>
<sequence length="429" mass="46564">MPPSFESLQGIVQYYIKCSLFVTEGLKLLKTNQEIEVPVHVIMPEAAKLKLLKSPSDYSHKALGTSAKVGLTITLRRRIVAIGDNLEVGLSIFDTPGTTRLRSFSASLRSVMLFLNDDNRGAQAPVTRPLSEVTQTFPLIRVGRHHGAVAGAGDGFVDQISQRLFLLIDPEVAKASMESPLISIRTLLRLQITLDDSETPNVSFEVPIVVVPEVKAVIPPSPPAPPQIRRANTINSMPQRRPRQQHNQHGPTWSPGMSFGTGSDNIYMETNTQINSQFIPTHYQVPSSTPLIMQQQQQQQQKSLSMSMTGRSISNGSSGHTQQRGPRRESLKKSPRITGSGTPALSRELSQNSPPGSFGWYGGNVGNFNGYSGGDGYFTALPEPRIPLQKYYPAVPQVGAGGGGIARPPSSAGSLTSSTRSQAFDRHGF</sequence>
<dbReference type="AlphaFoldDB" id="A0AAD5STX8"/>
<feature type="region of interest" description="Disordered" evidence="1">
    <location>
        <begin position="402"/>
        <end position="429"/>
    </location>
</feature>
<gene>
    <name evidence="2" type="ORF">HK100_005401</name>
</gene>
<feature type="compositionally biased region" description="Low complexity" evidence="1">
    <location>
        <begin position="406"/>
        <end position="421"/>
    </location>
</feature>
<dbReference type="EMBL" id="JADGJH010002525">
    <property type="protein sequence ID" value="KAJ3097242.1"/>
    <property type="molecule type" value="Genomic_DNA"/>
</dbReference>
<feature type="region of interest" description="Disordered" evidence="1">
    <location>
        <begin position="290"/>
        <end position="353"/>
    </location>
</feature>
<evidence type="ECO:0000256" key="1">
    <source>
        <dbReference type="SAM" id="MobiDB-lite"/>
    </source>
</evidence>
<feature type="compositionally biased region" description="Polar residues" evidence="1">
    <location>
        <begin position="337"/>
        <end position="353"/>
    </location>
</feature>
<reference evidence="2" key="1">
    <citation type="submission" date="2020-05" db="EMBL/GenBank/DDBJ databases">
        <title>Phylogenomic resolution of chytrid fungi.</title>
        <authorList>
            <person name="Stajich J.E."/>
            <person name="Amses K."/>
            <person name="Simmons R."/>
            <person name="Seto K."/>
            <person name="Myers J."/>
            <person name="Bonds A."/>
            <person name="Quandt C.A."/>
            <person name="Barry K."/>
            <person name="Liu P."/>
            <person name="Grigoriev I."/>
            <person name="Longcore J.E."/>
            <person name="James T.Y."/>
        </authorList>
    </citation>
    <scope>NUCLEOTIDE SEQUENCE</scope>
    <source>
        <strain evidence="2">JEL0513</strain>
    </source>
</reference>
<feature type="compositionally biased region" description="Polar residues" evidence="1">
    <location>
        <begin position="302"/>
        <end position="324"/>
    </location>
</feature>